<gene>
    <name evidence="1" type="ORF">RMSM_06619</name>
</gene>
<evidence type="ECO:0000313" key="2">
    <source>
        <dbReference type="Proteomes" id="UP000011991"/>
    </source>
</evidence>
<accession>M5RBL9</accession>
<organism evidence="1 2">
    <name type="scientific">Rhodopirellula maiorica SM1</name>
    <dbReference type="NCBI Taxonomy" id="1265738"/>
    <lineage>
        <taxon>Bacteria</taxon>
        <taxon>Pseudomonadati</taxon>
        <taxon>Planctomycetota</taxon>
        <taxon>Planctomycetia</taxon>
        <taxon>Pirellulales</taxon>
        <taxon>Pirellulaceae</taxon>
        <taxon>Novipirellula</taxon>
    </lineage>
</organism>
<comment type="caution">
    <text evidence="1">The sequence shown here is derived from an EMBL/GenBank/DDBJ whole genome shotgun (WGS) entry which is preliminary data.</text>
</comment>
<dbReference type="PATRIC" id="fig|1265738.3.peg.6607"/>
<name>M5RBL9_9BACT</name>
<dbReference type="AlphaFoldDB" id="M5RBL9"/>
<protein>
    <submittedName>
        <fullName evidence="1">Uncharacterized protein</fullName>
    </submittedName>
</protein>
<reference evidence="1 2" key="1">
    <citation type="journal article" date="2013" name="Mar. Genomics">
        <title>Expression of sulfatases in Rhodopirellula baltica and the diversity of sulfatases in the genus Rhodopirellula.</title>
        <authorList>
            <person name="Wegner C.E."/>
            <person name="Richter-Heitmann T."/>
            <person name="Klindworth A."/>
            <person name="Klockow C."/>
            <person name="Richter M."/>
            <person name="Achstetter T."/>
            <person name="Glockner F.O."/>
            <person name="Harder J."/>
        </authorList>
    </citation>
    <scope>NUCLEOTIDE SEQUENCE [LARGE SCALE GENOMIC DNA]</scope>
    <source>
        <strain evidence="1 2">SM1</strain>
    </source>
</reference>
<keyword evidence="2" id="KW-1185">Reference proteome</keyword>
<sequence>MRLFAPHRWTSVEHTRTEKGMGIGILDVQLTSIDLVSAWPSLMASPSE</sequence>
<proteinExistence type="predicted"/>
<dbReference type="EMBL" id="ANOG01000956">
    <property type="protein sequence ID" value="EMI16461.1"/>
    <property type="molecule type" value="Genomic_DNA"/>
</dbReference>
<evidence type="ECO:0000313" key="1">
    <source>
        <dbReference type="EMBL" id="EMI16461.1"/>
    </source>
</evidence>
<dbReference type="Proteomes" id="UP000011991">
    <property type="component" value="Unassembled WGS sequence"/>
</dbReference>